<reference evidence="1 2" key="1">
    <citation type="submission" date="2020-08" db="EMBL/GenBank/DDBJ databases">
        <title>Genome sequence of Hymenobacter qilianensis JCM 19763T.</title>
        <authorList>
            <person name="Hyun D.-W."/>
            <person name="Bae J.-W."/>
        </authorList>
    </citation>
    <scope>NUCLEOTIDE SEQUENCE [LARGE SCALE GENOMIC DNA]</scope>
    <source>
        <strain evidence="1 2">JCM 19763</strain>
        <plasmid evidence="1 2">p_unnamed1</plasmid>
    </source>
</reference>
<organism evidence="1 2">
    <name type="scientific">Hymenobacter qilianensis</name>
    <dbReference type="NCBI Taxonomy" id="1385715"/>
    <lineage>
        <taxon>Bacteria</taxon>
        <taxon>Pseudomonadati</taxon>
        <taxon>Bacteroidota</taxon>
        <taxon>Cytophagia</taxon>
        <taxon>Cytophagales</taxon>
        <taxon>Hymenobacteraceae</taxon>
        <taxon>Hymenobacter</taxon>
    </lineage>
</organism>
<proteinExistence type="predicted"/>
<dbReference type="EMBL" id="CP060785">
    <property type="protein sequence ID" value="QNP54223.1"/>
    <property type="molecule type" value="Genomic_DNA"/>
</dbReference>
<dbReference type="RefSeq" id="WP_187734382.1">
    <property type="nucleotide sequence ID" value="NZ_BMFN01000005.1"/>
</dbReference>
<dbReference type="AlphaFoldDB" id="A0A7H0H107"/>
<keyword evidence="2" id="KW-1185">Reference proteome</keyword>
<protein>
    <submittedName>
        <fullName evidence="1">Uncharacterized protein</fullName>
    </submittedName>
</protein>
<dbReference type="Proteomes" id="UP000516093">
    <property type="component" value="Plasmid p_unnamed1"/>
</dbReference>
<evidence type="ECO:0000313" key="2">
    <source>
        <dbReference type="Proteomes" id="UP000516093"/>
    </source>
</evidence>
<geneLocation type="plasmid" evidence="1 2">
    <name>p_unnamed1</name>
</geneLocation>
<gene>
    <name evidence="1" type="ORF">H9L05_21325</name>
</gene>
<name>A0A7H0H107_9BACT</name>
<dbReference type="KEGG" id="hqi:H9L05_21325"/>
<evidence type="ECO:0000313" key="1">
    <source>
        <dbReference type="EMBL" id="QNP54223.1"/>
    </source>
</evidence>
<accession>A0A7H0H107</accession>
<keyword evidence="1" id="KW-0614">Plasmid</keyword>
<sequence length="70" mass="7613">MVFTSQLNLTPWLLHVAAADPDREVAQLLGALAVGQYTHATWDGLIPTLLGTQGPPRAWRRQYGAGDLTN</sequence>